<name>A0ABD0SYZ5_LOXSC</name>
<accession>A0ABD0SYZ5</accession>
<evidence type="ECO:0000313" key="2">
    <source>
        <dbReference type="Proteomes" id="UP001549921"/>
    </source>
</evidence>
<comment type="caution">
    <text evidence="1">The sequence shown here is derived from an EMBL/GenBank/DDBJ whole genome shotgun (WGS) entry which is preliminary data.</text>
</comment>
<gene>
    <name evidence="1" type="ORF">ABMA28_003506</name>
</gene>
<dbReference type="EMBL" id="JBEDNZ010000014">
    <property type="protein sequence ID" value="KAL0830048.1"/>
    <property type="molecule type" value="Genomic_DNA"/>
</dbReference>
<sequence>MPCNSFKKHFDDSRWRLHTYHGDHSLIKGFFFYYYFKLFLNKWRNMRDSWMKYENKLNECRSGSAAKTLHKYVFYNNMQFLKNIVKKKEKLDQPPKTSTNTTTNEVDERMLNFMDKMENENESRSMSFFKSISPTVDSFSDADIVEFQFQVMSILRNIHNKNRNTNFNYDYPYNSSNVNVPSIDSAGQTSSFEFNTEVAPPNAYGYPTAATTSPSFNIRTDTQTSNYSATSSLNVLSPNGSSLDLDFAELN</sequence>
<protein>
    <submittedName>
        <fullName evidence="1">Uncharacterized protein</fullName>
    </submittedName>
</protein>
<dbReference type="Proteomes" id="UP001549921">
    <property type="component" value="Unassembled WGS sequence"/>
</dbReference>
<reference evidence="1 2" key="1">
    <citation type="submission" date="2024-06" db="EMBL/GenBank/DDBJ databases">
        <title>A chromosome-level genome assembly of beet webworm, Loxostege sticticalis.</title>
        <authorList>
            <person name="Zhang Y."/>
        </authorList>
    </citation>
    <scope>NUCLEOTIDE SEQUENCE [LARGE SCALE GENOMIC DNA]</scope>
    <source>
        <strain evidence="1">AQ028</strain>
        <tissue evidence="1">Male pupae</tissue>
    </source>
</reference>
<evidence type="ECO:0000313" key="1">
    <source>
        <dbReference type="EMBL" id="KAL0830048.1"/>
    </source>
</evidence>
<organism evidence="1 2">
    <name type="scientific">Loxostege sticticalis</name>
    <name type="common">Beet webworm moth</name>
    <dbReference type="NCBI Taxonomy" id="481309"/>
    <lineage>
        <taxon>Eukaryota</taxon>
        <taxon>Metazoa</taxon>
        <taxon>Ecdysozoa</taxon>
        <taxon>Arthropoda</taxon>
        <taxon>Hexapoda</taxon>
        <taxon>Insecta</taxon>
        <taxon>Pterygota</taxon>
        <taxon>Neoptera</taxon>
        <taxon>Endopterygota</taxon>
        <taxon>Lepidoptera</taxon>
        <taxon>Glossata</taxon>
        <taxon>Ditrysia</taxon>
        <taxon>Pyraloidea</taxon>
        <taxon>Crambidae</taxon>
        <taxon>Pyraustinae</taxon>
        <taxon>Loxostege</taxon>
    </lineage>
</organism>
<proteinExistence type="predicted"/>
<dbReference type="AlphaFoldDB" id="A0ABD0SYZ5"/>